<accession>A0ABS1KYB1</accession>
<evidence type="ECO:0000256" key="1">
    <source>
        <dbReference type="SAM" id="Phobius"/>
    </source>
</evidence>
<keyword evidence="1" id="KW-0472">Membrane</keyword>
<name>A0ABS1KYB1_9BACT</name>
<feature type="domain" description="Inner membrane protein YgaP-like transmembrane" evidence="2">
    <location>
        <begin position="1"/>
        <end position="66"/>
    </location>
</feature>
<dbReference type="Pfam" id="PF11127">
    <property type="entry name" value="YgaP-like_TM"/>
    <property type="match status" value="1"/>
</dbReference>
<dbReference type="Proteomes" id="UP000613030">
    <property type="component" value="Unassembled WGS sequence"/>
</dbReference>
<keyword evidence="4" id="KW-1185">Reference proteome</keyword>
<feature type="transmembrane region" description="Helical" evidence="1">
    <location>
        <begin position="12"/>
        <end position="29"/>
    </location>
</feature>
<proteinExistence type="predicted"/>
<keyword evidence="1" id="KW-1133">Transmembrane helix</keyword>
<comment type="caution">
    <text evidence="3">The sequence shown here is derived from an EMBL/GenBank/DDBJ whole genome shotgun (WGS) entry which is preliminary data.</text>
</comment>
<feature type="transmembrane region" description="Helical" evidence="1">
    <location>
        <begin position="35"/>
        <end position="57"/>
    </location>
</feature>
<gene>
    <name evidence="3" type="ORF">JI741_23380</name>
</gene>
<evidence type="ECO:0000313" key="3">
    <source>
        <dbReference type="EMBL" id="MBL0744193.1"/>
    </source>
</evidence>
<evidence type="ECO:0000313" key="4">
    <source>
        <dbReference type="Proteomes" id="UP000613030"/>
    </source>
</evidence>
<dbReference type="InterPro" id="IPR021309">
    <property type="entry name" value="YgaP-like_TM"/>
</dbReference>
<keyword evidence="1" id="KW-0812">Transmembrane</keyword>
<organism evidence="3 4">
    <name type="scientific">Chryseolinea lacunae</name>
    <dbReference type="NCBI Taxonomy" id="2801331"/>
    <lineage>
        <taxon>Bacteria</taxon>
        <taxon>Pseudomonadati</taxon>
        <taxon>Bacteroidota</taxon>
        <taxon>Cytophagia</taxon>
        <taxon>Cytophagales</taxon>
        <taxon>Fulvivirgaceae</taxon>
        <taxon>Chryseolinea</taxon>
    </lineage>
</organism>
<sequence>MKKNMGSADRIIRGIIAAALITLYVTGVLKGIPGLVLIVLSVIFLFTSLVSFCPLYLPFGLNTLRKKLGDKASKTHAT</sequence>
<dbReference type="EMBL" id="JAERRB010000009">
    <property type="protein sequence ID" value="MBL0744193.1"/>
    <property type="molecule type" value="Genomic_DNA"/>
</dbReference>
<dbReference type="RefSeq" id="WP_202013834.1">
    <property type="nucleotide sequence ID" value="NZ_JAERRB010000009.1"/>
</dbReference>
<evidence type="ECO:0000259" key="2">
    <source>
        <dbReference type="Pfam" id="PF11127"/>
    </source>
</evidence>
<protein>
    <submittedName>
        <fullName evidence="3">DUF2892 domain-containing protein</fullName>
    </submittedName>
</protein>
<reference evidence="3 4" key="1">
    <citation type="submission" date="2021-01" db="EMBL/GenBank/DDBJ databases">
        <title>Chryseolinea sp. Jin1 Genome sequencing and assembly.</title>
        <authorList>
            <person name="Kim I."/>
        </authorList>
    </citation>
    <scope>NUCLEOTIDE SEQUENCE [LARGE SCALE GENOMIC DNA]</scope>
    <source>
        <strain evidence="3 4">Jin1</strain>
    </source>
</reference>